<gene>
    <name evidence="3" type="ORF">G7K_1828-t1</name>
</gene>
<reference evidence="3 4" key="3">
    <citation type="journal article" date="2015" name="Genome Announc.">
        <title>Draft Genome Sequence of the Archiascomycetous Yeast Saitoella complicata.</title>
        <authorList>
            <person name="Yamauchi K."/>
            <person name="Kondo S."/>
            <person name="Hamamoto M."/>
            <person name="Takahashi Y."/>
            <person name="Ogura Y."/>
            <person name="Hayashi T."/>
            <person name="Nishida H."/>
        </authorList>
    </citation>
    <scope>NUCLEOTIDE SEQUENCE [LARGE SCALE GENOMIC DNA]</scope>
    <source>
        <strain evidence="3 4">NRRL Y-17804</strain>
    </source>
</reference>
<accession>A0A0E9NCV2</accession>
<proteinExistence type="predicted"/>
<feature type="region of interest" description="Disordered" evidence="1">
    <location>
        <begin position="270"/>
        <end position="290"/>
    </location>
</feature>
<keyword evidence="4" id="KW-1185">Reference proteome</keyword>
<comment type="caution">
    <text evidence="3">The sequence shown here is derived from an EMBL/GenBank/DDBJ whole genome shotgun (WGS) entry which is preliminary data.</text>
</comment>
<evidence type="ECO:0000256" key="1">
    <source>
        <dbReference type="SAM" id="MobiDB-lite"/>
    </source>
</evidence>
<dbReference type="AlphaFoldDB" id="A0A0E9NCV2"/>
<evidence type="ECO:0000313" key="3">
    <source>
        <dbReference type="EMBL" id="GAO47628.1"/>
    </source>
</evidence>
<feature type="signal peptide" evidence="2">
    <location>
        <begin position="1"/>
        <end position="23"/>
    </location>
</feature>
<keyword evidence="2" id="KW-0732">Signal</keyword>
<dbReference type="EMBL" id="BACD03000010">
    <property type="protein sequence ID" value="GAO47628.1"/>
    <property type="molecule type" value="Genomic_DNA"/>
</dbReference>
<protein>
    <submittedName>
        <fullName evidence="3">Uncharacterized protein</fullName>
    </submittedName>
</protein>
<reference evidence="3 4" key="1">
    <citation type="journal article" date="2011" name="J. Gen. Appl. Microbiol.">
        <title>Draft genome sequencing of the enigmatic yeast Saitoella complicata.</title>
        <authorList>
            <person name="Nishida H."/>
            <person name="Hamamoto M."/>
            <person name="Sugiyama J."/>
        </authorList>
    </citation>
    <scope>NUCLEOTIDE SEQUENCE [LARGE SCALE GENOMIC DNA]</scope>
    <source>
        <strain evidence="3 4">NRRL Y-17804</strain>
    </source>
</reference>
<feature type="chain" id="PRO_5002430409" evidence="2">
    <location>
        <begin position="24"/>
        <end position="567"/>
    </location>
</feature>
<sequence>MTVTYSPANWRTLLWLLYVITEGEHISSRRDPREEKVLSKDQGKVQKFLSAVPWLFVDGEFCQGVAATFALRVVDGRVVPVVQLYQDTPPGKEKKGLERSKKYTSRLLEILRGISLDTNDHVVVAACTARLKAMTHKHSQPLTCRRIARGASMWQNMRNKWMGMSVEELQDYSRSWTPWTSKPKGVELPDYGEDSVSDWHIYFMQKLDKILLETEGIDSPQRSGSGSSVKVSIMMDAVSLADPAGLFWRHMQNGAVRGAFRDHADVPTTEDCNGVDTLPTGIEAGTSTDPLDDMSENDFLERLMDLYHLRDQHDRFCTRRTYRILPQQLQELVLALSRIAWAWLMAEEMKGYIVRYPKLARNIVFTWEDHDVGIGERAEIAGDDERYVAWEHLVRQVALSRNHSERIAENMVDDLRVKFRTLGLNDRPPEDTVSAKHAEIAAFEALRKGRIHAERIIGLSNPSSYACGLVFDAVNARLKHSERYAVTSRSGHVQLTEPPDVDAGSMQRATNKLCETLMNQIEMKLAEDDDEDDDDEDEEGTASEVERTMQKMDALLKKMSGDKRIKK</sequence>
<evidence type="ECO:0000256" key="2">
    <source>
        <dbReference type="SAM" id="SignalP"/>
    </source>
</evidence>
<feature type="compositionally biased region" description="Acidic residues" evidence="1">
    <location>
        <begin position="527"/>
        <end position="541"/>
    </location>
</feature>
<feature type="compositionally biased region" description="Basic and acidic residues" evidence="1">
    <location>
        <begin position="544"/>
        <end position="567"/>
    </location>
</feature>
<name>A0A0E9NCV2_SAICN</name>
<reference evidence="3 4" key="2">
    <citation type="journal article" date="2014" name="J. Gen. Appl. Microbiol.">
        <title>The early diverging ascomycetous budding yeast Saitoella complicata has three histone deacetylases belonging to the Clr6, Hos2, and Rpd3 lineages.</title>
        <authorList>
            <person name="Nishida H."/>
            <person name="Matsumoto T."/>
            <person name="Kondo S."/>
            <person name="Hamamoto M."/>
            <person name="Yoshikawa H."/>
        </authorList>
    </citation>
    <scope>NUCLEOTIDE SEQUENCE [LARGE SCALE GENOMIC DNA]</scope>
    <source>
        <strain evidence="3 4">NRRL Y-17804</strain>
    </source>
</reference>
<organism evidence="3 4">
    <name type="scientific">Saitoella complicata (strain BCRC 22490 / CBS 7301 / JCM 7358 / NBRC 10748 / NRRL Y-17804)</name>
    <dbReference type="NCBI Taxonomy" id="698492"/>
    <lineage>
        <taxon>Eukaryota</taxon>
        <taxon>Fungi</taxon>
        <taxon>Dikarya</taxon>
        <taxon>Ascomycota</taxon>
        <taxon>Taphrinomycotina</taxon>
        <taxon>Taphrinomycotina incertae sedis</taxon>
        <taxon>Saitoella</taxon>
    </lineage>
</organism>
<evidence type="ECO:0000313" key="4">
    <source>
        <dbReference type="Proteomes" id="UP000033140"/>
    </source>
</evidence>
<feature type="region of interest" description="Disordered" evidence="1">
    <location>
        <begin position="525"/>
        <end position="567"/>
    </location>
</feature>
<dbReference type="Proteomes" id="UP000033140">
    <property type="component" value="Unassembled WGS sequence"/>
</dbReference>